<accession>A0A437LVJ3</accession>
<dbReference type="AlphaFoldDB" id="A0A437LVJ3"/>
<dbReference type="PANTHER" id="PTHR38590">
    <property type="entry name" value="BLL0828 PROTEIN"/>
    <property type="match status" value="1"/>
</dbReference>
<feature type="region of interest" description="Disordered" evidence="1">
    <location>
        <begin position="1"/>
        <end position="34"/>
    </location>
</feature>
<gene>
    <name evidence="3" type="ORF">EOD43_21950</name>
</gene>
<dbReference type="CDD" id="cd01038">
    <property type="entry name" value="Endonuclease_DUF559"/>
    <property type="match status" value="1"/>
</dbReference>
<dbReference type="Proteomes" id="UP000282971">
    <property type="component" value="Unassembled WGS sequence"/>
</dbReference>
<reference evidence="3 4" key="1">
    <citation type="submission" date="2019-01" db="EMBL/GenBank/DDBJ databases">
        <authorList>
            <person name="Chen W.-M."/>
        </authorList>
    </citation>
    <scope>NUCLEOTIDE SEQUENCE [LARGE SCALE GENOMIC DNA]</scope>
    <source>
        <strain evidence="3 4">CCP-7</strain>
    </source>
</reference>
<dbReference type="OrthoDB" id="9798754at2"/>
<comment type="caution">
    <text evidence="3">The sequence shown here is derived from an EMBL/GenBank/DDBJ whole genome shotgun (WGS) entry which is preliminary data.</text>
</comment>
<keyword evidence="3" id="KW-0255">Endonuclease</keyword>
<dbReference type="PANTHER" id="PTHR38590:SF1">
    <property type="entry name" value="BLL0828 PROTEIN"/>
    <property type="match status" value="1"/>
</dbReference>
<keyword evidence="4" id="KW-1185">Reference proteome</keyword>
<dbReference type="GO" id="GO:0004519">
    <property type="term" value="F:endonuclease activity"/>
    <property type="evidence" value="ECO:0007669"/>
    <property type="project" value="UniProtKB-KW"/>
</dbReference>
<evidence type="ECO:0000313" key="4">
    <source>
        <dbReference type="Proteomes" id="UP000282971"/>
    </source>
</evidence>
<keyword evidence="3" id="KW-0378">Hydrolase</keyword>
<feature type="domain" description="DUF559" evidence="2">
    <location>
        <begin position="31"/>
        <end position="133"/>
    </location>
</feature>
<dbReference type="InterPro" id="IPR011335">
    <property type="entry name" value="Restrct_endonuc-II-like"/>
</dbReference>
<evidence type="ECO:0000256" key="1">
    <source>
        <dbReference type="SAM" id="MobiDB-lite"/>
    </source>
</evidence>
<organism evidence="3 4">
    <name type="scientific">Sphingomonas crocodyli</name>
    <dbReference type="NCBI Taxonomy" id="1979270"/>
    <lineage>
        <taxon>Bacteria</taxon>
        <taxon>Pseudomonadati</taxon>
        <taxon>Pseudomonadota</taxon>
        <taxon>Alphaproteobacteria</taxon>
        <taxon>Sphingomonadales</taxon>
        <taxon>Sphingomonadaceae</taxon>
        <taxon>Sphingomonas</taxon>
    </lineage>
</organism>
<dbReference type="InterPro" id="IPR007569">
    <property type="entry name" value="DUF559"/>
</dbReference>
<name>A0A437LVJ3_9SPHN</name>
<dbReference type="InterPro" id="IPR047216">
    <property type="entry name" value="Endonuclease_DUF559_bact"/>
</dbReference>
<keyword evidence="3" id="KW-0540">Nuclease</keyword>
<evidence type="ECO:0000313" key="3">
    <source>
        <dbReference type="EMBL" id="RVT89430.1"/>
    </source>
</evidence>
<evidence type="ECO:0000259" key="2">
    <source>
        <dbReference type="Pfam" id="PF04480"/>
    </source>
</evidence>
<dbReference type="SUPFAM" id="SSF52980">
    <property type="entry name" value="Restriction endonuclease-like"/>
    <property type="match status" value="1"/>
</dbReference>
<sequence>MTPQNPPRNGEGDRAQRGGGGARQVRRPEVNAARKLRKDMSLPEVLLWDRLRAKRLGVKFRRQHPVGPYVVDFCSDTQLVVEIDGEAHDRGTRPTKDNVRDAFLRENGYDVFRLMASEVLRDLDAVVTGIAARVASPLHHPSDGPPPRAGEELQ</sequence>
<proteinExistence type="predicted"/>
<protein>
    <submittedName>
        <fullName evidence="3">Endonuclease domain-containing protein</fullName>
    </submittedName>
</protein>
<dbReference type="EMBL" id="SACN01000005">
    <property type="protein sequence ID" value="RVT89430.1"/>
    <property type="molecule type" value="Genomic_DNA"/>
</dbReference>
<dbReference type="Pfam" id="PF04480">
    <property type="entry name" value="DUF559"/>
    <property type="match status" value="1"/>
</dbReference>
<dbReference type="Gene3D" id="3.40.960.10">
    <property type="entry name" value="VSR Endonuclease"/>
    <property type="match status" value="1"/>
</dbReference>